<dbReference type="EMBL" id="JAOPGA020001272">
    <property type="protein sequence ID" value="KAL0486823.1"/>
    <property type="molecule type" value="Genomic_DNA"/>
</dbReference>
<proteinExistence type="predicted"/>
<evidence type="ECO:0000313" key="2">
    <source>
        <dbReference type="Proteomes" id="UP001431209"/>
    </source>
</evidence>
<reference evidence="1 2" key="1">
    <citation type="submission" date="2024-03" db="EMBL/GenBank/DDBJ databases">
        <title>The Acrasis kona genome and developmental transcriptomes reveal deep origins of eukaryotic multicellular pathways.</title>
        <authorList>
            <person name="Sheikh S."/>
            <person name="Fu C.-J."/>
            <person name="Brown M.W."/>
            <person name="Baldauf S.L."/>
        </authorList>
    </citation>
    <scope>NUCLEOTIDE SEQUENCE [LARGE SCALE GENOMIC DNA]</scope>
    <source>
        <strain evidence="1 2">ATCC MYA-3509</strain>
    </source>
</reference>
<comment type="caution">
    <text evidence="1">The sequence shown here is derived from an EMBL/GenBank/DDBJ whole genome shotgun (WGS) entry which is preliminary data.</text>
</comment>
<protein>
    <submittedName>
        <fullName evidence="1">Uncharacterized protein</fullName>
    </submittedName>
</protein>
<dbReference type="AlphaFoldDB" id="A0AAW2ZBU1"/>
<keyword evidence="2" id="KW-1185">Reference proteome</keyword>
<sequence length="62" mass="6756">MDSKVIETHKEVLGDAYEHVKQVYNDKGAAEALNVAKEEAGAKANECPYLKGETDAEGHPKK</sequence>
<evidence type="ECO:0000313" key="1">
    <source>
        <dbReference type="EMBL" id="KAL0486823.1"/>
    </source>
</evidence>
<organism evidence="1 2">
    <name type="scientific">Acrasis kona</name>
    <dbReference type="NCBI Taxonomy" id="1008807"/>
    <lineage>
        <taxon>Eukaryota</taxon>
        <taxon>Discoba</taxon>
        <taxon>Heterolobosea</taxon>
        <taxon>Tetramitia</taxon>
        <taxon>Eutetramitia</taxon>
        <taxon>Acrasidae</taxon>
        <taxon>Acrasis</taxon>
    </lineage>
</organism>
<gene>
    <name evidence="1" type="ORF">AKO1_001177</name>
</gene>
<dbReference type="Proteomes" id="UP001431209">
    <property type="component" value="Unassembled WGS sequence"/>
</dbReference>
<accession>A0AAW2ZBU1</accession>
<name>A0AAW2ZBU1_9EUKA</name>